<reference evidence="3" key="1">
    <citation type="submission" date="2021-01" db="EMBL/GenBank/DDBJ databases">
        <title>Whole genome shotgun sequence of Actinoplanes cyaneus NBRC 14990.</title>
        <authorList>
            <person name="Komaki H."/>
            <person name="Tamura T."/>
        </authorList>
    </citation>
    <scope>NUCLEOTIDE SEQUENCE</scope>
    <source>
        <strain evidence="3">NBRC 14990</strain>
    </source>
</reference>
<evidence type="ECO:0000313" key="4">
    <source>
        <dbReference type="Proteomes" id="UP000619479"/>
    </source>
</evidence>
<dbReference type="EMBL" id="BOMH01000151">
    <property type="protein sequence ID" value="GID71343.1"/>
    <property type="molecule type" value="Genomic_DNA"/>
</dbReference>
<evidence type="ECO:0000313" key="3">
    <source>
        <dbReference type="EMBL" id="GID71343.1"/>
    </source>
</evidence>
<dbReference type="InterPro" id="IPR001584">
    <property type="entry name" value="Integrase_cat-core"/>
</dbReference>
<dbReference type="AlphaFoldDB" id="A0A919ITY5"/>
<dbReference type="GO" id="GO:0015074">
    <property type="term" value="P:DNA integration"/>
    <property type="evidence" value="ECO:0007669"/>
    <property type="project" value="InterPro"/>
</dbReference>
<dbReference type="PANTHER" id="PTHR46889">
    <property type="entry name" value="TRANSPOSASE INSF FOR INSERTION SEQUENCE IS3B-RELATED"/>
    <property type="match status" value="1"/>
</dbReference>
<dbReference type="GO" id="GO:0003676">
    <property type="term" value="F:nucleic acid binding"/>
    <property type="evidence" value="ECO:0007669"/>
    <property type="project" value="InterPro"/>
</dbReference>
<dbReference type="SUPFAM" id="SSF53098">
    <property type="entry name" value="Ribonuclease H-like"/>
    <property type="match status" value="1"/>
</dbReference>
<evidence type="ECO:0000256" key="1">
    <source>
        <dbReference type="SAM" id="MobiDB-lite"/>
    </source>
</evidence>
<feature type="domain" description="Integrase catalytic" evidence="2">
    <location>
        <begin position="119"/>
        <end position="281"/>
    </location>
</feature>
<dbReference type="Proteomes" id="UP000619479">
    <property type="component" value="Unassembled WGS sequence"/>
</dbReference>
<gene>
    <name evidence="3" type="ORF">Acy02nite_92240</name>
</gene>
<name>A0A919ITY5_9ACTN</name>
<dbReference type="InterPro" id="IPR012337">
    <property type="entry name" value="RNaseH-like_sf"/>
</dbReference>
<keyword evidence="4" id="KW-1185">Reference proteome</keyword>
<organism evidence="3 4">
    <name type="scientific">Actinoplanes cyaneus</name>
    <dbReference type="NCBI Taxonomy" id="52696"/>
    <lineage>
        <taxon>Bacteria</taxon>
        <taxon>Bacillati</taxon>
        <taxon>Actinomycetota</taxon>
        <taxon>Actinomycetes</taxon>
        <taxon>Micromonosporales</taxon>
        <taxon>Micromonosporaceae</taxon>
        <taxon>Actinoplanes</taxon>
    </lineage>
</organism>
<dbReference type="PANTHER" id="PTHR46889:SF4">
    <property type="entry name" value="TRANSPOSASE INSO FOR INSERTION SEQUENCE ELEMENT IS911B-RELATED"/>
    <property type="match status" value="1"/>
</dbReference>
<accession>A0A919ITY5</accession>
<dbReference type="Gene3D" id="3.30.420.10">
    <property type="entry name" value="Ribonuclease H-like superfamily/Ribonuclease H"/>
    <property type="match status" value="1"/>
</dbReference>
<sequence>MGAFQALRGAGTTTRAAAAMTGIARSSADRDRRRPSLSTRPRPVPANALTVAEREEVLRLLDSPQFVDAAPAQVYAVLLDQGVYVGSIATMYRILREHRQVRERRRLARHPARSRPELVATGPRQVFSWDITKLAGPVKGSYFDAYVMIDVYSRYIVGIRVHARESGPLAASMMREIFDVHGVPHVVHADRGTSMTSKSVADLLEDLTVTRSHSRPKVSNDNPYSEAWFKTLKYAPVFPDRFASLAAARTFMTDFVTWYNSCHRHSGIGLHTPAEVHHGRHHIVRAGRQDTLAAARAAHPERFSTDRLLPKILDLPEQVWINKPEPETQAA</sequence>
<dbReference type="PROSITE" id="PS50994">
    <property type="entry name" value="INTEGRASE"/>
    <property type="match status" value="1"/>
</dbReference>
<dbReference type="Pfam" id="PF00665">
    <property type="entry name" value="rve"/>
    <property type="match status" value="1"/>
</dbReference>
<proteinExistence type="predicted"/>
<dbReference type="InterPro" id="IPR050900">
    <property type="entry name" value="Transposase_IS3/IS150/IS904"/>
</dbReference>
<feature type="region of interest" description="Disordered" evidence="1">
    <location>
        <begin position="22"/>
        <end position="46"/>
    </location>
</feature>
<dbReference type="InterPro" id="IPR036397">
    <property type="entry name" value="RNaseH_sf"/>
</dbReference>
<evidence type="ECO:0000259" key="2">
    <source>
        <dbReference type="PROSITE" id="PS50994"/>
    </source>
</evidence>
<comment type="caution">
    <text evidence="3">The sequence shown here is derived from an EMBL/GenBank/DDBJ whole genome shotgun (WGS) entry which is preliminary data.</text>
</comment>
<protein>
    <submittedName>
        <fullName evidence="3">Transposase</fullName>
    </submittedName>
</protein>